<keyword evidence="1" id="KW-0812">Transmembrane</keyword>
<dbReference type="SUPFAM" id="SSF69318">
    <property type="entry name" value="Integrin alpha N-terminal domain"/>
    <property type="match status" value="1"/>
</dbReference>
<dbReference type="AlphaFoldDB" id="A0A1F5SA03"/>
<feature type="transmembrane region" description="Helical" evidence="1">
    <location>
        <begin position="413"/>
        <end position="434"/>
    </location>
</feature>
<dbReference type="InterPro" id="IPR028994">
    <property type="entry name" value="Integrin_alpha_N"/>
</dbReference>
<evidence type="ECO:0000256" key="1">
    <source>
        <dbReference type="SAM" id="Phobius"/>
    </source>
</evidence>
<evidence type="ECO:0000313" key="2">
    <source>
        <dbReference type="EMBL" id="OGF23392.1"/>
    </source>
</evidence>
<accession>A0A1F5SA03</accession>
<dbReference type="EMBL" id="MFFS01000001">
    <property type="protein sequence ID" value="OGF23392.1"/>
    <property type="molecule type" value="Genomic_DNA"/>
</dbReference>
<organism evidence="2 3">
    <name type="scientific">Candidatus Falkowbacteria bacterium RBG_13_39_14</name>
    <dbReference type="NCBI Taxonomy" id="1797985"/>
    <lineage>
        <taxon>Bacteria</taxon>
        <taxon>Candidatus Falkowiibacteriota</taxon>
    </lineage>
</organism>
<reference evidence="2 3" key="1">
    <citation type="journal article" date="2016" name="Nat. Commun.">
        <title>Thousands of microbial genomes shed light on interconnected biogeochemical processes in an aquifer system.</title>
        <authorList>
            <person name="Anantharaman K."/>
            <person name="Brown C.T."/>
            <person name="Hug L.A."/>
            <person name="Sharon I."/>
            <person name="Castelle C.J."/>
            <person name="Probst A.J."/>
            <person name="Thomas B.C."/>
            <person name="Singh A."/>
            <person name="Wilkins M.J."/>
            <person name="Karaoz U."/>
            <person name="Brodie E.L."/>
            <person name="Williams K.H."/>
            <person name="Hubbard S.S."/>
            <person name="Banfield J.F."/>
        </authorList>
    </citation>
    <scope>NUCLEOTIDE SEQUENCE [LARGE SCALE GENOMIC DNA]</scope>
</reference>
<gene>
    <name evidence="2" type="ORF">A2Y83_02420</name>
</gene>
<dbReference type="Proteomes" id="UP000178323">
    <property type="component" value="Unassembled WGS sequence"/>
</dbReference>
<name>A0A1F5SA03_9BACT</name>
<protein>
    <submittedName>
        <fullName evidence="2">Uncharacterized protein</fullName>
    </submittedName>
</protein>
<comment type="caution">
    <text evidence="2">The sequence shown here is derived from an EMBL/GenBank/DDBJ whole genome shotgun (WGS) entry which is preliminary data.</text>
</comment>
<proteinExistence type="predicted"/>
<sequence>MVYRDKKLPKRCGVKIDGMEFPKLGGKRGLFDSEAAWNGNNLKGLKKTGIFILNIEKGLHKIEFVADKKPNVHNIAINKVDGAQIEYIPKENNQAEDGNRRQWITIAISDLPLQNLEISAKAEKRDKDRDDIKLIIDGEIQKNPDSEYFKNWYWCGTEDNGKEKVFQKEVNLQKGLHYIELWADRMPTLNKLLLHLKKPEEKTGDEKEKMEDKEKKEIQKYNQFHGTNGKEDYDRFDKEMIGAVDYWNNFFAGQEYPPEELLDYNLVKAISYRESRIGYQKGGEIDIMQVGNEGDPALHTLNNDGWVDPLTDKVAREYEIQNGVDEVLDYGGEAQVTTTQDSIYWGIRWLYHKAQGITNDKKRYWRSWKDAVLNYGPGKAEYADYIWMIYKEGIAVEENVRNILWIKKENGAIFLKLLLIIGFSLLIGGFGYYLGVRKYLGESTARKEVSAQEIYKMVDKIFLEDLEDYKKETMQYGDFFEDTLRECRELGCIKQAVVYDKYKTIIEEMRNNEHFLAAMGSLGAENNFFLRDIDNDGKNEIAFLMSDPLNRDNIILSAIDKNIDGNFELTEKNIKWGHSGSIEIFDLTGDLKPEIVSYISFGKGGECLFVYQYDYPEFKEIFTVREFLYPEYTFSDADNDQKMEIKVIGEGADRDIIEEIYEYDPNQNNFVLMSDESQGEGKYEDK</sequence>
<keyword evidence="1" id="KW-1133">Transmembrane helix</keyword>
<evidence type="ECO:0000313" key="3">
    <source>
        <dbReference type="Proteomes" id="UP000178323"/>
    </source>
</evidence>
<keyword evidence="1" id="KW-0472">Membrane</keyword>